<protein>
    <submittedName>
        <fullName evidence="2">DUF3796 domain-containing protein</fullName>
    </submittedName>
</protein>
<organism evidence="2 3">
    <name type="scientific">Lacrimispora amygdalina</name>
    <dbReference type="NCBI Taxonomy" id="253257"/>
    <lineage>
        <taxon>Bacteria</taxon>
        <taxon>Bacillati</taxon>
        <taxon>Bacillota</taxon>
        <taxon>Clostridia</taxon>
        <taxon>Lachnospirales</taxon>
        <taxon>Lachnospiraceae</taxon>
        <taxon>Lacrimispora</taxon>
    </lineage>
</organism>
<keyword evidence="1" id="KW-0812">Transmembrane</keyword>
<accession>A0A3E2NI45</accession>
<reference evidence="2 3" key="1">
    <citation type="submission" date="2018-07" db="EMBL/GenBank/DDBJ databases">
        <title>New species, Clostridium PI-S10-A1B.</title>
        <authorList>
            <person name="Krishna G."/>
            <person name="Summeta K."/>
            <person name="Shikha S."/>
            <person name="Prabhu P.B."/>
            <person name="Suresh K."/>
        </authorList>
    </citation>
    <scope>NUCLEOTIDE SEQUENCE [LARGE SCALE GENOMIC DNA]</scope>
    <source>
        <strain evidence="2 3">PI-S10-A1B</strain>
    </source>
</reference>
<gene>
    <name evidence="2" type="ORF">DS742_02010</name>
</gene>
<feature type="transmembrane region" description="Helical" evidence="1">
    <location>
        <begin position="20"/>
        <end position="44"/>
    </location>
</feature>
<evidence type="ECO:0000313" key="3">
    <source>
        <dbReference type="Proteomes" id="UP000260680"/>
    </source>
</evidence>
<keyword evidence="1" id="KW-1133">Transmembrane helix</keyword>
<dbReference type="AlphaFoldDB" id="A0A3E2NI45"/>
<dbReference type="Proteomes" id="UP000260680">
    <property type="component" value="Unassembled WGS sequence"/>
</dbReference>
<dbReference type="EMBL" id="QOHO01000007">
    <property type="protein sequence ID" value="RFZ80674.1"/>
    <property type="molecule type" value="Genomic_DNA"/>
</dbReference>
<evidence type="ECO:0000313" key="2">
    <source>
        <dbReference type="EMBL" id="RFZ80674.1"/>
    </source>
</evidence>
<evidence type="ECO:0000256" key="1">
    <source>
        <dbReference type="SAM" id="Phobius"/>
    </source>
</evidence>
<sequence>MLEIYHYWRSFMKVNKLGFLSILALLGFMGFTVSIPFFGFFGFAQYIRYFFVTPDELFQQNVRKAASYGFFSGVWATGLAIAVHFLFPAILPVNIVLVSCYVVSMICFTISLVVLEINEQREI</sequence>
<keyword evidence="1" id="KW-0472">Membrane</keyword>
<dbReference type="OrthoDB" id="1701981at2"/>
<feature type="transmembrane region" description="Helical" evidence="1">
    <location>
        <begin position="93"/>
        <end position="115"/>
    </location>
</feature>
<proteinExistence type="predicted"/>
<comment type="caution">
    <text evidence="2">The sequence shown here is derived from an EMBL/GenBank/DDBJ whole genome shotgun (WGS) entry which is preliminary data.</text>
</comment>
<name>A0A3E2NI45_9FIRM</name>
<feature type="transmembrane region" description="Helical" evidence="1">
    <location>
        <begin position="65"/>
        <end position="87"/>
    </location>
</feature>